<feature type="domain" description="OTU" evidence="2">
    <location>
        <begin position="361"/>
        <end position="500"/>
    </location>
</feature>
<dbReference type="Gene3D" id="3.90.70.80">
    <property type="match status" value="1"/>
</dbReference>
<dbReference type="AlphaFoldDB" id="A0ABD1E9D0"/>
<name>A0ABD1E9D0_HYPHA</name>
<dbReference type="CDD" id="cd22758">
    <property type="entry name" value="OTU_232R-like"/>
    <property type="match status" value="1"/>
</dbReference>
<dbReference type="InterPro" id="IPR003323">
    <property type="entry name" value="OTU_dom"/>
</dbReference>
<organism evidence="3 4">
    <name type="scientific">Hypothenemus hampei</name>
    <name type="common">Coffee berry borer</name>
    <dbReference type="NCBI Taxonomy" id="57062"/>
    <lineage>
        <taxon>Eukaryota</taxon>
        <taxon>Metazoa</taxon>
        <taxon>Ecdysozoa</taxon>
        <taxon>Arthropoda</taxon>
        <taxon>Hexapoda</taxon>
        <taxon>Insecta</taxon>
        <taxon>Pterygota</taxon>
        <taxon>Neoptera</taxon>
        <taxon>Endopterygota</taxon>
        <taxon>Coleoptera</taxon>
        <taxon>Polyphaga</taxon>
        <taxon>Cucujiformia</taxon>
        <taxon>Curculionidae</taxon>
        <taxon>Scolytinae</taxon>
        <taxon>Hypothenemus</taxon>
    </lineage>
</organism>
<protein>
    <recommendedName>
        <fullName evidence="2">OTU domain-containing protein</fullName>
    </recommendedName>
</protein>
<feature type="compositionally biased region" description="Basic and acidic residues" evidence="1">
    <location>
        <begin position="10"/>
        <end position="35"/>
    </location>
</feature>
<feature type="compositionally biased region" description="Acidic residues" evidence="1">
    <location>
        <begin position="41"/>
        <end position="63"/>
    </location>
</feature>
<accession>A0ABD1E9D0</accession>
<feature type="region of interest" description="Disordered" evidence="1">
    <location>
        <begin position="1"/>
        <end position="68"/>
    </location>
</feature>
<dbReference type="PROSITE" id="PS50802">
    <property type="entry name" value="OTU"/>
    <property type="match status" value="1"/>
</dbReference>
<proteinExistence type="predicted"/>
<evidence type="ECO:0000259" key="2">
    <source>
        <dbReference type="PROSITE" id="PS50802"/>
    </source>
</evidence>
<sequence length="510" mass="58792">MNRKTTNFAKKLDEASENEKTQSEEGSSTKKETFVNKESSSDDENSVDEESSTNTETESDSDCSSDFSTSTELLISGDKDNKNRLGVSLNIKHFLGNRIHNELSSYQNQYREKFYEINKGKRNGSPFFEQYIEEKQTILSKQDEAIEKNKTEKKTPEEKRKQLEDIIGEVFITRMDNEFAYPNFAVAILSYVQNNESYSKYISIPRMSNTYEGHSEKQIFKKAKKIIKKLMSKSSSIERFILDINSALSMCETKTSNTPIPCYDIATGFIEEIKMKKKITVRVSYNFKHHKDVIKQGDGKNLFQRQVQLPNSNSITNKSFKINSIILSSGYRSYKKHKESVKKTDEFFFMQKLEAHFGKKINIDNVSNDDTSFFHAVAYHLTLSDINPKITEEITEELTSLAVQYVEQHKEDFKGIEKFEDTEKYIKAMAQKRNFYISDQNRPIIQELSTELNLSIVIINDNHVDRPYVIKPEATSSENNATNIYLGHLGESHYVNLIDDNSGVLTQLLH</sequence>
<evidence type="ECO:0000313" key="3">
    <source>
        <dbReference type="EMBL" id="KAL1491205.1"/>
    </source>
</evidence>
<gene>
    <name evidence="3" type="ORF">ABEB36_011838</name>
</gene>
<reference evidence="3 4" key="1">
    <citation type="submission" date="2024-05" db="EMBL/GenBank/DDBJ databases">
        <title>Genetic variation in Jamaican populations of the coffee berry borer (Hypothenemus hampei).</title>
        <authorList>
            <person name="Errbii M."/>
            <person name="Myrie A."/>
        </authorList>
    </citation>
    <scope>NUCLEOTIDE SEQUENCE [LARGE SCALE GENOMIC DNA]</scope>
    <source>
        <strain evidence="3">JA-Hopewell-2020-01-JO</strain>
        <tissue evidence="3">Whole body</tissue>
    </source>
</reference>
<dbReference type="Proteomes" id="UP001566132">
    <property type="component" value="Unassembled WGS sequence"/>
</dbReference>
<keyword evidence="4" id="KW-1185">Reference proteome</keyword>
<evidence type="ECO:0000256" key="1">
    <source>
        <dbReference type="SAM" id="MobiDB-lite"/>
    </source>
</evidence>
<evidence type="ECO:0000313" key="4">
    <source>
        <dbReference type="Proteomes" id="UP001566132"/>
    </source>
</evidence>
<comment type="caution">
    <text evidence="3">The sequence shown here is derived from an EMBL/GenBank/DDBJ whole genome shotgun (WGS) entry which is preliminary data.</text>
</comment>
<dbReference type="EMBL" id="JBDJPC010000009">
    <property type="protein sequence ID" value="KAL1491205.1"/>
    <property type="molecule type" value="Genomic_DNA"/>
</dbReference>